<accession>A0A0V1LPS3</accession>
<proteinExistence type="predicted"/>
<evidence type="ECO:0000313" key="1">
    <source>
        <dbReference type="EMBL" id="KRZ61491.1"/>
    </source>
</evidence>
<name>A0A0V1LPS3_9BILA</name>
<evidence type="ECO:0000313" key="2">
    <source>
        <dbReference type="Proteomes" id="UP000054721"/>
    </source>
</evidence>
<dbReference type="EMBL" id="JYDW01000017">
    <property type="protein sequence ID" value="KRZ61491.1"/>
    <property type="molecule type" value="Genomic_DNA"/>
</dbReference>
<keyword evidence="2" id="KW-1185">Reference proteome</keyword>
<protein>
    <submittedName>
        <fullName evidence="1">Uncharacterized protein</fullName>
    </submittedName>
</protein>
<organism evidence="1 2">
    <name type="scientific">Trichinella nativa</name>
    <dbReference type="NCBI Taxonomy" id="6335"/>
    <lineage>
        <taxon>Eukaryota</taxon>
        <taxon>Metazoa</taxon>
        <taxon>Ecdysozoa</taxon>
        <taxon>Nematoda</taxon>
        <taxon>Enoplea</taxon>
        <taxon>Dorylaimia</taxon>
        <taxon>Trichinellida</taxon>
        <taxon>Trichinellidae</taxon>
        <taxon>Trichinella</taxon>
    </lineage>
</organism>
<dbReference type="AlphaFoldDB" id="A0A0V1LPS3"/>
<sequence length="90" mass="10337">MFHAKLLIRHPKKKQSGKTSIILFAEDNLQGTAIIEDFNLMLPVGTLPGIYRISKCLDNFCLGFWVFPKSFIIFNLNHCTSHCKILDKKQ</sequence>
<comment type="caution">
    <text evidence="1">The sequence shown here is derived from an EMBL/GenBank/DDBJ whole genome shotgun (WGS) entry which is preliminary data.</text>
</comment>
<reference evidence="1 2" key="1">
    <citation type="submission" date="2015-05" db="EMBL/GenBank/DDBJ databases">
        <title>Evolution of Trichinella species and genotypes.</title>
        <authorList>
            <person name="Korhonen P.K."/>
            <person name="Edoardo P."/>
            <person name="Giuseppe L.R."/>
            <person name="Gasser R.B."/>
        </authorList>
    </citation>
    <scope>NUCLEOTIDE SEQUENCE [LARGE SCALE GENOMIC DNA]</scope>
    <source>
        <strain evidence="1">ISS10</strain>
    </source>
</reference>
<gene>
    <name evidence="1" type="ORF">T02_10887</name>
</gene>
<dbReference type="Proteomes" id="UP000054721">
    <property type="component" value="Unassembled WGS sequence"/>
</dbReference>